<dbReference type="SUPFAM" id="SSF55347">
    <property type="entry name" value="Glyceraldehyde-3-phosphate dehydrogenase-like, C-terminal domain"/>
    <property type="match status" value="1"/>
</dbReference>
<reference evidence="5 6" key="1">
    <citation type="submission" date="2015-02" db="EMBL/GenBank/DDBJ databases">
        <authorList>
            <person name="Ju K.-S."/>
            <person name="Doroghazi J.R."/>
            <person name="Metcalf W."/>
        </authorList>
    </citation>
    <scope>NUCLEOTIDE SEQUENCE [LARGE SCALE GENOMIC DNA]</scope>
    <source>
        <strain evidence="5 6">NRRL B-16140</strain>
    </source>
</reference>
<dbReference type="InterPro" id="IPR050984">
    <property type="entry name" value="Gfo/Idh/MocA_domain"/>
</dbReference>
<dbReference type="Gene3D" id="3.30.360.10">
    <property type="entry name" value="Dihydrodipicolinate Reductase, domain 2"/>
    <property type="match status" value="1"/>
</dbReference>
<evidence type="ECO:0000259" key="3">
    <source>
        <dbReference type="Pfam" id="PF01408"/>
    </source>
</evidence>
<comment type="caution">
    <text evidence="5">The sequence shown here is derived from an EMBL/GenBank/DDBJ whole genome shotgun (WGS) entry which is preliminary data.</text>
</comment>
<dbReference type="Pfam" id="PF22725">
    <property type="entry name" value="GFO_IDH_MocA_C3"/>
    <property type="match status" value="1"/>
</dbReference>
<dbReference type="EMBL" id="JYJG01000276">
    <property type="protein sequence ID" value="KJK43763.1"/>
    <property type="molecule type" value="Genomic_DNA"/>
</dbReference>
<feature type="domain" description="GFO/IDH/MocA-like oxidoreductase" evidence="4">
    <location>
        <begin position="135"/>
        <end position="250"/>
    </location>
</feature>
<dbReference type="GO" id="GO:0016491">
    <property type="term" value="F:oxidoreductase activity"/>
    <property type="evidence" value="ECO:0007669"/>
    <property type="project" value="UniProtKB-KW"/>
</dbReference>
<evidence type="ECO:0000259" key="4">
    <source>
        <dbReference type="Pfam" id="PF22725"/>
    </source>
</evidence>
<feature type="domain" description="Gfo/Idh/MocA-like oxidoreductase N-terminal" evidence="3">
    <location>
        <begin position="5"/>
        <end position="124"/>
    </location>
</feature>
<dbReference type="STRING" id="68170.GCA_000974445_03981"/>
<dbReference type="InterPro" id="IPR036291">
    <property type="entry name" value="NAD(P)-bd_dom_sf"/>
</dbReference>
<dbReference type="AlphaFoldDB" id="A0A0F0GQS5"/>
<sequence length="330" mass="35006">MTDHVRIGVLGAATIAPAAVIRPARSSTVAEVVAVAARSADKAQAFADKHGIARVHGSYEDLLADPAVDAVYNPLPNGLHGKWTLAALAAGKHVLCEKPFTANAAEAAEVAAAASASGLVVMEAFHYRYHPLAMRVDEIMRSGVLGPLRHVEANVCFPLPLFSNIRYDYSLAGGAMMDAGCYAVHMARLLGGEEPEVRSATALLRGPSIDRAMRAELRFPSGHLGSVHASLWSSTVLKLSMKAIGENGTLSVFNPLGPQTLHRLSLKLKGRTSTETFGKRATYAYQLDAFTDAVLNGKPFPTTAGDAVKNMTVIDSIYRAAGLPLRQPTP</sequence>
<dbReference type="Gene3D" id="3.40.50.720">
    <property type="entry name" value="NAD(P)-binding Rossmann-like Domain"/>
    <property type="match status" value="1"/>
</dbReference>
<proteinExistence type="inferred from homology"/>
<keyword evidence="6" id="KW-1185">Reference proteome</keyword>
<dbReference type="GO" id="GO:0000166">
    <property type="term" value="F:nucleotide binding"/>
    <property type="evidence" value="ECO:0007669"/>
    <property type="project" value="InterPro"/>
</dbReference>
<dbReference type="eggNOG" id="COG0673">
    <property type="taxonomic scope" value="Bacteria"/>
</dbReference>
<comment type="similarity">
    <text evidence="1">Belongs to the Gfo/Idh/MocA family.</text>
</comment>
<accession>A0A0F0GQS5</accession>
<dbReference type="PANTHER" id="PTHR22604:SF105">
    <property type="entry name" value="TRANS-1,2-DIHYDROBENZENE-1,2-DIOL DEHYDROGENASE"/>
    <property type="match status" value="1"/>
</dbReference>
<dbReference type="OrthoDB" id="9815825at2"/>
<dbReference type="PANTHER" id="PTHR22604">
    <property type="entry name" value="OXIDOREDUCTASES"/>
    <property type="match status" value="1"/>
</dbReference>
<keyword evidence="2" id="KW-0560">Oxidoreductase</keyword>
<name>A0A0F0GQS5_LENAE</name>
<gene>
    <name evidence="5" type="ORF">UK23_31905</name>
</gene>
<dbReference type="InterPro" id="IPR055170">
    <property type="entry name" value="GFO_IDH_MocA-like_dom"/>
</dbReference>
<dbReference type="SUPFAM" id="SSF51735">
    <property type="entry name" value="NAD(P)-binding Rossmann-fold domains"/>
    <property type="match status" value="1"/>
</dbReference>
<evidence type="ECO:0000313" key="6">
    <source>
        <dbReference type="Proteomes" id="UP000033393"/>
    </source>
</evidence>
<organism evidence="5 6">
    <name type="scientific">Lentzea aerocolonigenes</name>
    <name type="common">Lechevalieria aerocolonigenes</name>
    <name type="synonym">Saccharothrix aerocolonigenes</name>
    <dbReference type="NCBI Taxonomy" id="68170"/>
    <lineage>
        <taxon>Bacteria</taxon>
        <taxon>Bacillati</taxon>
        <taxon>Actinomycetota</taxon>
        <taxon>Actinomycetes</taxon>
        <taxon>Pseudonocardiales</taxon>
        <taxon>Pseudonocardiaceae</taxon>
        <taxon>Lentzea</taxon>
    </lineage>
</organism>
<dbReference type="RefSeq" id="WP_045315416.1">
    <property type="nucleotide sequence ID" value="NZ_JYJG01000276.1"/>
</dbReference>
<dbReference type="InterPro" id="IPR000683">
    <property type="entry name" value="Gfo/Idh/MocA-like_OxRdtase_N"/>
</dbReference>
<dbReference type="PATRIC" id="fig|68170.10.peg.8238"/>
<dbReference type="Pfam" id="PF01408">
    <property type="entry name" value="GFO_IDH_MocA"/>
    <property type="match status" value="1"/>
</dbReference>
<evidence type="ECO:0000313" key="5">
    <source>
        <dbReference type="EMBL" id="KJK43763.1"/>
    </source>
</evidence>
<protein>
    <submittedName>
        <fullName evidence="5">Oxidoreductase</fullName>
    </submittedName>
</protein>
<evidence type="ECO:0000256" key="2">
    <source>
        <dbReference type="ARBA" id="ARBA00023002"/>
    </source>
</evidence>
<evidence type="ECO:0000256" key="1">
    <source>
        <dbReference type="ARBA" id="ARBA00010928"/>
    </source>
</evidence>
<dbReference type="Proteomes" id="UP000033393">
    <property type="component" value="Unassembled WGS sequence"/>
</dbReference>